<organism evidence="2 3">
    <name type="scientific">Symbiodinium necroappetens</name>
    <dbReference type="NCBI Taxonomy" id="1628268"/>
    <lineage>
        <taxon>Eukaryota</taxon>
        <taxon>Sar</taxon>
        <taxon>Alveolata</taxon>
        <taxon>Dinophyceae</taxon>
        <taxon>Suessiales</taxon>
        <taxon>Symbiodiniaceae</taxon>
        <taxon>Symbiodinium</taxon>
    </lineage>
</organism>
<keyword evidence="3" id="KW-1185">Reference proteome</keyword>
<dbReference type="InterPro" id="IPR026983">
    <property type="entry name" value="DHC"/>
</dbReference>
<dbReference type="AlphaFoldDB" id="A0A812KUM9"/>
<dbReference type="GO" id="GO:0051959">
    <property type="term" value="F:dynein light intermediate chain binding"/>
    <property type="evidence" value="ECO:0007669"/>
    <property type="project" value="InterPro"/>
</dbReference>
<evidence type="ECO:0000259" key="1">
    <source>
        <dbReference type="Pfam" id="PF18199"/>
    </source>
</evidence>
<sequence length="94" mass="10650">VQESQPKVLFTELPSLWFLPVKDRKPNPKDYRCPTYKVLSRKGTLLTTGHSTNFVLYLELPTDQAGNLHLATLAKSLAESTVSFRAYTCKVHKD</sequence>
<dbReference type="PANTHER" id="PTHR46961">
    <property type="entry name" value="DYNEIN HEAVY CHAIN 1, AXONEMAL-LIKE PROTEIN"/>
    <property type="match status" value="1"/>
</dbReference>
<comment type="caution">
    <text evidence="2">The sequence shown here is derived from an EMBL/GenBank/DDBJ whole genome shotgun (WGS) entry which is preliminary data.</text>
</comment>
<protein>
    <submittedName>
        <fullName evidence="2">DNAH1 protein</fullName>
    </submittedName>
</protein>
<dbReference type="EMBL" id="CAJNJA010008299">
    <property type="protein sequence ID" value="CAE7234953.1"/>
    <property type="molecule type" value="Genomic_DNA"/>
</dbReference>
<evidence type="ECO:0000313" key="2">
    <source>
        <dbReference type="EMBL" id="CAE7234953.1"/>
    </source>
</evidence>
<evidence type="ECO:0000313" key="3">
    <source>
        <dbReference type="Proteomes" id="UP000601435"/>
    </source>
</evidence>
<dbReference type="PANTHER" id="PTHR46961:SF8">
    <property type="entry name" value="DYNEIN AXONEMAL HEAVY CHAIN 7"/>
    <property type="match status" value="1"/>
</dbReference>
<dbReference type="Proteomes" id="UP000601435">
    <property type="component" value="Unassembled WGS sequence"/>
</dbReference>
<dbReference type="Pfam" id="PF18199">
    <property type="entry name" value="Dynein_C"/>
    <property type="match status" value="1"/>
</dbReference>
<feature type="non-terminal residue" evidence="2">
    <location>
        <position position="94"/>
    </location>
</feature>
<dbReference type="GO" id="GO:0045505">
    <property type="term" value="F:dynein intermediate chain binding"/>
    <property type="evidence" value="ECO:0007669"/>
    <property type="project" value="InterPro"/>
</dbReference>
<feature type="domain" description="Dynein heavy chain C-terminal" evidence="1">
    <location>
        <begin position="2"/>
        <end position="65"/>
    </location>
</feature>
<reference evidence="2" key="1">
    <citation type="submission" date="2021-02" db="EMBL/GenBank/DDBJ databases">
        <authorList>
            <person name="Dougan E. K."/>
            <person name="Rhodes N."/>
            <person name="Thang M."/>
            <person name="Chan C."/>
        </authorList>
    </citation>
    <scope>NUCLEOTIDE SEQUENCE</scope>
</reference>
<proteinExistence type="predicted"/>
<name>A0A812KUM9_9DINO</name>
<dbReference type="OrthoDB" id="5593012at2759"/>
<accession>A0A812KUM9</accession>
<dbReference type="GO" id="GO:0007018">
    <property type="term" value="P:microtubule-based movement"/>
    <property type="evidence" value="ECO:0007669"/>
    <property type="project" value="InterPro"/>
</dbReference>
<dbReference type="InterPro" id="IPR041228">
    <property type="entry name" value="Dynein_C"/>
</dbReference>
<gene>
    <name evidence="2" type="primary">DNAH1</name>
    <name evidence="2" type="ORF">SNEC2469_LOCUS3869</name>
</gene>
<dbReference type="GO" id="GO:0030286">
    <property type="term" value="C:dynein complex"/>
    <property type="evidence" value="ECO:0007669"/>
    <property type="project" value="InterPro"/>
</dbReference>